<reference evidence="2 3" key="1">
    <citation type="journal article" date="2019" name="Sci. Rep.">
        <title>Orb-weaving spider Araneus ventricosus genome elucidates the spidroin gene catalogue.</title>
        <authorList>
            <person name="Kono N."/>
            <person name="Nakamura H."/>
            <person name="Ohtoshi R."/>
            <person name="Moran D.A.P."/>
            <person name="Shinohara A."/>
            <person name="Yoshida Y."/>
            <person name="Fujiwara M."/>
            <person name="Mori M."/>
            <person name="Tomita M."/>
            <person name="Arakawa K."/>
        </authorList>
    </citation>
    <scope>NUCLEOTIDE SEQUENCE [LARGE SCALE GENOMIC DNA]</scope>
</reference>
<keyword evidence="3" id="KW-1185">Reference proteome</keyword>
<evidence type="ECO:0000313" key="3">
    <source>
        <dbReference type="Proteomes" id="UP000499080"/>
    </source>
</evidence>
<evidence type="ECO:0000313" key="2">
    <source>
        <dbReference type="EMBL" id="GBL81363.1"/>
    </source>
</evidence>
<gene>
    <name evidence="2" type="ORF">AVEN_143666_1</name>
</gene>
<evidence type="ECO:0000256" key="1">
    <source>
        <dbReference type="SAM" id="MobiDB-lite"/>
    </source>
</evidence>
<feature type="region of interest" description="Disordered" evidence="1">
    <location>
        <begin position="69"/>
        <end position="89"/>
    </location>
</feature>
<dbReference type="Proteomes" id="UP000499080">
    <property type="component" value="Unassembled WGS sequence"/>
</dbReference>
<organism evidence="2 3">
    <name type="scientific">Araneus ventricosus</name>
    <name type="common">Orbweaver spider</name>
    <name type="synonym">Epeira ventricosa</name>
    <dbReference type="NCBI Taxonomy" id="182803"/>
    <lineage>
        <taxon>Eukaryota</taxon>
        <taxon>Metazoa</taxon>
        <taxon>Ecdysozoa</taxon>
        <taxon>Arthropoda</taxon>
        <taxon>Chelicerata</taxon>
        <taxon>Arachnida</taxon>
        <taxon>Araneae</taxon>
        <taxon>Araneomorphae</taxon>
        <taxon>Entelegynae</taxon>
        <taxon>Araneoidea</taxon>
        <taxon>Araneidae</taxon>
        <taxon>Araneus</taxon>
    </lineage>
</organism>
<accession>A0A4Y2ANI2</accession>
<dbReference type="AlphaFoldDB" id="A0A4Y2ANI2"/>
<dbReference type="EMBL" id="BGPR01000025">
    <property type="protein sequence ID" value="GBL81363.1"/>
    <property type="molecule type" value="Genomic_DNA"/>
</dbReference>
<sequence>MHRVQSTSQWLNMRLKASQKIPLEDEFKGSPLIRHPSRMIFSFKHAAVFSNWRLIPIITVLGRVTKDHTGPALSNTNELGETDRTPVEV</sequence>
<comment type="caution">
    <text evidence="2">The sequence shown here is derived from an EMBL/GenBank/DDBJ whole genome shotgun (WGS) entry which is preliminary data.</text>
</comment>
<protein>
    <submittedName>
        <fullName evidence="2">Uncharacterized protein</fullName>
    </submittedName>
</protein>
<proteinExistence type="predicted"/>
<name>A0A4Y2ANI2_ARAVE</name>